<evidence type="ECO:0000313" key="2">
    <source>
        <dbReference type="EMBL" id="REA84039.1"/>
    </source>
</evidence>
<evidence type="ECO:0000313" key="1">
    <source>
        <dbReference type="EMBL" id="PWZ76354.1"/>
    </source>
</evidence>
<dbReference type="InterPro" id="IPR022372">
    <property type="entry name" value="Accessory_SS_Asp1"/>
</dbReference>
<accession>A0A317YSJ2</accession>
<dbReference type="NCBIfam" id="TIGR03713">
    <property type="entry name" value="acc_sec_asp1"/>
    <property type="match status" value="1"/>
</dbReference>
<protein>
    <submittedName>
        <fullName evidence="1">Accessory Sec system protein Asp1</fullName>
    </submittedName>
</protein>
<dbReference type="EMBL" id="QEIT01000013">
    <property type="protein sequence ID" value="PWZ76354.1"/>
    <property type="molecule type" value="Genomic_DNA"/>
</dbReference>
<dbReference type="Proteomes" id="UP000256409">
    <property type="component" value="Unassembled WGS sequence"/>
</dbReference>
<comment type="caution">
    <text evidence="1">The sequence shown here is derived from an EMBL/GenBank/DDBJ whole genome shotgun (WGS) entry which is preliminary data.</text>
</comment>
<organism evidence="1 3">
    <name type="scientific">Staphylococcus pseudintermedius</name>
    <dbReference type="NCBI Taxonomy" id="283734"/>
    <lineage>
        <taxon>Bacteria</taxon>
        <taxon>Bacillati</taxon>
        <taxon>Bacillota</taxon>
        <taxon>Bacilli</taxon>
        <taxon>Bacillales</taxon>
        <taxon>Staphylococcaceae</taxon>
        <taxon>Staphylococcus</taxon>
        <taxon>Staphylococcus intermedius group</taxon>
    </lineage>
</organism>
<evidence type="ECO:0000313" key="3">
    <source>
        <dbReference type="Proteomes" id="UP000246800"/>
    </source>
</evidence>
<evidence type="ECO:0000313" key="4">
    <source>
        <dbReference type="Proteomes" id="UP000256409"/>
    </source>
</evidence>
<reference evidence="1 3" key="1">
    <citation type="journal article" date="2018" name="Vet. Microbiol.">
        <title>Clonal diversity and geographic distribution of methicillin-resistant Staphylococcus pseudintermedius from Australian animals: Discovery of novel sequence types.</title>
        <authorList>
            <person name="Worthing K.A."/>
            <person name="Abraham S."/>
            <person name="Coombs G.W."/>
            <person name="Pang S."/>
            <person name="Saputra S."/>
            <person name="Jordan D."/>
            <person name="Trott D.J."/>
            <person name="Norris J.M."/>
        </authorList>
    </citation>
    <scope>NUCLEOTIDE SEQUENCE [LARGE SCALE GENOMIC DNA]</scope>
    <source>
        <strain evidence="1 3">ST525 1</strain>
    </source>
</reference>
<dbReference type="Proteomes" id="UP000246800">
    <property type="component" value="Unassembled WGS sequence"/>
</dbReference>
<name>A0A317YSJ2_STAPS</name>
<gene>
    <name evidence="1" type="primary">asp1</name>
    <name evidence="1" type="ORF">DD902_02840</name>
    <name evidence="2" type="ORF">DV961_01055</name>
</gene>
<dbReference type="AlphaFoldDB" id="A0A317YSJ2"/>
<dbReference type="EMBL" id="QQPC01000008">
    <property type="protein sequence ID" value="REA84039.1"/>
    <property type="molecule type" value="Genomic_DNA"/>
</dbReference>
<dbReference type="RefSeq" id="WP_014612820.1">
    <property type="nucleotide sequence ID" value="NZ_AP019372.1"/>
</dbReference>
<dbReference type="GO" id="GO:0015031">
    <property type="term" value="P:protein transport"/>
    <property type="evidence" value="ECO:0007669"/>
    <property type="project" value="InterPro"/>
</dbReference>
<reference evidence="4" key="3">
    <citation type="journal article" date="2018" name="Vet. Microbiol.">
        <title>Molecular epidemiology of methicillin-resistant staphylococci amongst veterinary personnel, personnel-owned pets, patients and the hospital environment of two companion animal veterinary hospitals.</title>
        <authorList>
            <person name="Worthing K.A."/>
            <person name="Brown J."/>
            <person name="Gerber L."/>
            <person name="Abraham S."/>
            <person name="Trott D."/>
            <person name="Norris J.M."/>
        </authorList>
    </citation>
    <scope>NUCLEOTIDE SEQUENCE [LARGE SCALE GENOMIC DNA]</scope>
    <source>
        <strain evidence="4">ST496-2</strain>
    </source>
</reference>
<sequence>MKHFIPAWYTTDDWWRSQALPFHRTLKVNEFDELISLMNIHLKNKAPFEMMVLNYSPNLRLFLHRQELFEATYWSLFDEIQGFTHQTPRPIDYRQFNWPNGTEFVHSLFLIRALTGPHMYSEIQFSQEGYLLWIETFEKGVQKNRCIFDDRGFLSSFLSCDAHGQFAEHYYMTANGDWIMKEDLLLGGVTIHPDYAHRFKYAYYDNMPALIDEYINHYKTKISSKDVIITASDVRHNPIISRHFSTQRLCFSVYQQRENALSDEGMASIKEGPYCLIDTMENERRIADCGILSSETQKRLRITPFDVRITPNVSNQLHESLIGVWIDGIDQGRLVTIVNYLINELECRPQTRVVFLTRREEYQVPEWIQAEVNRIQNFFKERHTESKVLQEFPQKGKRDSIVYASLKSVPFEIDVAEAVSTLRLVIDLNEEPDLFLQICCLGAGLPQISRMETDYVKHGRNGYVISNDADLTEGIAYFLDYLKHWNHAYAYAMKLAKAYESNEILKMLDDWLEGETHEATL</sequence>
<dbReference type="Pfam" id="PF16993">
    <property type="entry name" value="Asp1"/>
    <property type="match status" value="1"/>
</dbReference>
<proteinExistence type="predicted"/>
<reference evidence="2" key="2">
    <citation type="journal article" date="2018" name="Vet. Microbiol.">
        <title>Methicillin-resistant staphylococci amongst veterinary personnel, personnel-owned pets, patients and the hospital environment of two small animal veterinary hospitals.</title>
        <authorList>
            <person name="Worthing K.A."/>
            <person name="Brown J."/>
            <person name="Gerber L."/>
            <person name="Abraham S."/>
            <person name="Trott D."/>
            <person name="Norris J.M."/>
        </authorList>
    </citation>
    <scope>NUCLEOTIDE SEQUENCE</scope>
    <source>
        <strain evidence="2">ST496-2</strain>
    </source>
</reference>
<dbReference type="OrthoDB" id="9767875at2"/>